<keyword evidence="2" id="KW-1133">Transmembrane helix</keyword>
<gene>
    <name evidence="3" type="ORF">DL546_006936</name>
</gene>
<feature type="transmembrane region" description="Helical" evidence="2">
    <location>
        <begin position="454"/>
        <end position="472"/>
    </location>
</feature>
<feature type="region of interest" description="Disordered" evidence="1">
    <location>
        <begin position="98"/>
        <end position="177"/>
    </location>
</feature>
<feature type="transmembrane region" description="Helical" evidence="2">
    <location>
        <begin position="343"/>
        <end position="360"/>
    </location>
</feature>
<keyword evidence="2" id="KW-0812">Transmembrane</keyword>
<feature type="region of interest" description="Disordered" evidence="1">
    <location>
        <begin position="1"/>
        <end position="81"/>
    </location>
</feature>
<accession>A0A420YKX6</accession>
<dbReference type="EMBL" id="QVQW01000004">
    <property type="protein sequence ID" value="RKU48530.1"/>
    <property type="molecule type" value="Genomic_DNA"/>
</dbReference>
<evidence type="ECO:0000256" key="1">
    <source>
        <dbReference type="SAM" id="MobiDB-lite"/>
    </source>
</evidence>
<evidence type="ECO:0000256" key="2">
    <source>
        <dbReference type="SAM" id="Phobius"/>
    </source>
</evidence>
<reference evidence="3 4" key="1">
    <citation type="submission" date="2018-08" db="EMBL/GenBank/DDBJ databases">
        <title>Draft genome of the lignicolous fungus Coniochaeta pulveracea.</title>
        <authorList>
            <person name="Borstlap C.J."/>
            <person name="De Witt R.N."/>
            <person name="Botha A."/>
            <person name="Volschenk H."/>
        </authorList>
    </citation>
    <scope>NUCLEOTIDE SEQUENCE [LARGE SCALE GENOMIC DNA]</scope>
    <source>
        <strain evidence="3 4">CAB683</strain>
    </source>
</reference>
<sequence>MGSRPRATSLPAQPSVPTARNLTDILEDSEGAATPSLREEQADPIQQFYPSFSVPLTPTAAYSHGPSHGHHRSSSLDRLQTGASVVRPLTYRDRIISSRYASRNATPRTSLSRQGSPQTSRRASNIGSKDGSRAGTPNVGRSRTEPRTPVSRVPSRPRTPFRYYSRRPSSQGQASTGIDTDYIDTALRELIHDPLSRILHPRRPQAGLTSGLHLYPDGTFIAPLRRDITSRRWEERVEPITPVLARTLTWPPTKQFDPTSYEAKQRWGTPDWSSPEENALDDESTTFSVQGQDTDVDDQSSTVPVQDQDTADETATQDPDTVVGTPKLRTINAILYNMTTAKLTIGHVRFLVVPLIWLYAAQHLRIKRPRFPRSFQDLSLAIIRDIIWYFLIVIPLTLLHPPPLITQFFQPLPKGVMKALPILQIRIGRKLCILDDRLFPHQDEIVFSDRSTDFWLVWWAEPLFFRPIFFVRKHLPARFLVPKYWHIVSFLAWYGIIAVWKFVVIDVFHGTALQWLW</sequence>
<feature type="transmembrane region" description="Helical" evidence="2">
    <location>
        <begin position="381"/>
        <end position="399"/>
    </location>
</feature>
<feature type="compositionally biased region" description="Polar residues" evidence="1">
    <location>
        <begin position="99"/>
        <end position="127"/>
    </location>
</feature>
<evidence type="ECO:0000313" key="4">
    <source>
        <dbReference type="Proteomes" id="UP000275385"/>
    </source>
</evidence>
<feature type="region of interest" description="Disordered" evidence="1">
    <location>
        <begin position="251"/>
        <end position="322"/>
    </location>
</feature>
<proteinExistence type="predicted"/>
<comment type="caution">
    <text evidence="3">The sequence shown here is derived from an EMBL/GenBank/DDBJ whole genome shotgun (WGS) entry which is preliminary data.</text>
</comment>
<dbReference type="Proteomes" id="UP000275385">
    <property type="component" value="Unassembled WGS sequence"/>
</dbReference>
<protein>
    <submittedName>
        <fullName evidence="3">Uncharacterized protein</fullName>
    </submittedName>
</protein>
<evidence type="ECO:0000313" key="3">
    <source>
        <dbReference type="EMBL" id="RKU48530.1"/>
    </source>
</evidence>
<feature type="compositionally biased region" description="Polar residues" evidence="1">
    <location>
        <begin position="285"/>
        <end position="305"/>
    </location>
</feature>
<feature type="compositionally biased region" description="Low complexity" evidence="1">
    <location>
        <begin position="147"/>
        <end position="160"/>
    </location>
</feature>
<name>A0A420YKX6_9PEZI</name>
<feature type="compositionally biased region" description="Polar residues" evidence="1">
    <location>
        <begin position="10"/>
        <end position="21"/>
    </location>
</feature>
<dbReference type="AlphaFoldDB" id="A0A420YKX6"/>
<organism evidence="3 4">
    <name type="scientific">Coniochaeta pulveracea</name>
    <dbReference type="NCBI Taxonomy" id="177199"/>
    <lineage>
        <taxon>Eukaryota</taxon>
        <taxon>Fungi</taxon>
        <taxon>Dikarya</taxon>
        <taxon>Ascomycota</taxon>
        <taxon>Pezizomycotina</taxon>
        <taxon>Sordariomycetes</taxon>
        <taxon>Sordariomycetidae</taxon>
        <taxon>Coniochaetales</taxon>
        <taxon>Coniochaetaceae</taxon>
        <taxon>Coniochaeta</taxon>
    </lineage>
</organism>
<feature type="compositionally biased region" description="Polar residues" evidence="1">
    <location>
        <begin position="167"/>
        <end position="177"/>
    </location>
</feature>
<keyword evidence="4" id="KW-1185">Reference proteome</keyword>
<keyword evidence="2" id="KW-0472">Membrane</keyword>
<feature type="transmembrane region" description="Helical" evidence="2">
    <location>
        <begin position="484"/>
        <end position="503"/>
    </location>
</feature>